<organism evidence="1 2">
    <name type="scientific">Oxalicibacterium faecigallinarum</name>
    <dbReference type="NCBI Taxonomy" id="573741"/>
    <lineage>
        <taxon>Bacteria</taxon>
        <taxon>Pseudomonadati</taxon>
        <taxon>Pseudomonadota</taxon>
        <taxon>Betaproteobacteria</taxon>
        <taxon>Burkholderiales</taxon>
        <taxon>Oxalobacteraceae</taxon>
        <taxon>Oxalicibacterium</taxon>
    </lineage>
</organism>
<dbReference type="RefSeq" id="WP_188381645.1">
    <property type="nucleotide sequence ID" value="NZ_BMDI01000002.1"/>
</dbReference>
<dbReference type="InterPro" id="IPR029063">
    <property type="entry name" value="SAM-dependent_MTases_sf"/>
</dbReference>
<gene>
    <name evidence="1" type="ORF">GCM10008066_24770</name>
</gene>
<dbReference type="AlphaFoldDB" id="A0A8J3AZH7"/>
<dbReference type="Pfam" id="PF02353">
    <property type="entry name" value="CMAS"/>
    <property type="match status" value="1"/>
</dbReference>
<keyword evidence="2" id="KW-1185">Reference proteome</keyword>
<dbReference type="CDD" id="cd02440">
    <property type="entry name" value="AdoMet_MTases"/>
    <property type="match status" value="1"/>
</dbReference>
<name>A0A8J3AZH7_9BURK</name>
<dbReference type="FunFam" id="3.40.50.150:FF:000554">
    <property type="entry name" value="Cation-transporting ATPase"/>
    <property type="match status" value="1"/>
</dbReference>
<accession>A0A8J3AZH7</accession>
<dbReference type="PANTHER" id="PTHR43832:SF1">
    <property type="entry name" value="S-ADENOSYL-L-METHIONINE-DEPENDENT METHYLTRANSFERASES SUPERFAMILY PROTEIN"/>
    <property type="match status" value="1"/>
</dbReference>
<dbReference type="PANTHER" id="PTHR43832">
    <property type="match status" value="1"/>
</dbReference>
<dbReference type="Proteomes" id="UP000642180">
    <property type="component" value="Unassembled WGS sequence"/>
</dbReference>
<dbReference type="EMBL" id="BMDI01000002">
    <property type="protein sequence ID" value="GGI20586.1"/>
    <property type="molecule type" value="Genomic_DNA"/>
</dbReference>
<comment type="caution">
    <text evidence="1">The sequence shown here is derived from an EMBL/GenBank/DDBJ whole genome shotgun (WGS) entry which is preliminary data.</text>
</comment>
<dbReference type="SUPFAM" id="SSF53335">
    <property type="entry name" value="S-adenosyl-L-methionine-dependent methyltransferases"/>
    <property type="match status" value="1"/>
</dbReference>
<sequence length="345" mass="40621">MPLIKYAIELSEHGRMPDTFIRAGIRHLLKSRLNEIAAHDIATSADMQHAFVQDMCIAPVALLPERANEQHYELPTEFFRLSLGHQLKYSCCYWDDQTNTLDQAEENALALTVEHAGLVNGQDILELGCGWGSLTLYMARHFPDSRITAVSNSHSQRQYIEKAARERQLDNITVITADMNAFATTRQFDRIVSVEMFEHMRNYEVLFERLHGWLKPQGRFFMHIFVHRLTPYAFVAQGEDDWMSELFFSGGMMPSDALPLHFQQHLTLRRQWRWSGEHYEKTANAWLQLMDEKSDVIMQLFRETYGEDAQRWFNRWRIFYMSCAELFGYADGQEWWVSHYLFERT</sequence>
<proteinExistence type="predicted"/>
<dbReference type="Gene3D" id="3.40.50.150">
    <property type="entry name" value="Vaccinia Virus protein VP39"/>
    <property type="match status" value="1"/>
</dbReference>
<reference evidence="2" key="1">
    <citation type="journal article" date="2019" name="Int. J. Syst. Evol. Microbiol.">
        <title>The Global Catalogue of Microorganisms (GCM) 10K type strain sequencing project: providing services to taxonomists for standard genome sequencing and annotation.</title>
        <authorList>
            <consortium name="The Broad Institute Genomics Platform"/>
            <consortium name="The Broad Institute Genome Sequencing Center for Infectious Disease"/>
            <person name="Wu L."/>
            <person name="Ma J."/>
        </authorList>
    </citation>
    <scope>NUCLEOTIDE SEQUENCE [LARGE SCALE GENOMIC DNA]</scope>
    <source>
        <strain evidence="2">CCM 2767</strain>
    </source>
</reference>
<evidence type="ECO:0000313" key="2">
    <source>
        <dbReference type="Proteomes" id="UP000642180"/>
    </source>
</evidence>
<evidence type="ECO:0000313" key="1">
    <source>
        <dbReference type="EMBL" id="GGI20586.1"/>
    </source>
</evidence>
<protein>
    <submittedName>
        <fullName evidence="1">Cyclopropane-fatty-acyl-phospholipid synthase</fullName>
    </submittedName>
</protein>